<evidence type="ECO:0000313" key="3">
    <source>
        <dbReference type="Proteomes" id="UP000015106"/>
    </source>
</evidence>
<evidence type="ECO:0000313" key="2">
    <source>
        <dbReference type="EnsemblPlants" id="TuG1812G0100002364.01.T01"/>
    </source>
</evidence>
<protein>
    <submittedName>
        <fullName evidence="2">Uncharacterized protein</fullName>
    </submittedName>
</protein>
<reference evidence="3" key="1">
    <citation type="journal article" date="2013" name="Nature">
        <title>Draft genome of the wheat A-genome progenitor Triticum urartu.</title>
        <authorList>
            <person name="Ling H.Q."/>
            <person name="Zhao S."/>
            <person name="Liu D."/>
            <person name="Wang J."/>
            <person name="Sun H."/>
            <person name="Zhang C."/>
            <person name="Fan H."/>
            <person name="Li D."/>
            <person name="Dong L."/>
            <person name="Tao Y."/>
            <person name="Gao C."/>
            <person name="Wu H."/>
            <person name="Li Y."/>
            <person name="Cui Y."/>
            <person name="Guo X."/>
            <person name="Zheng S."/>
            <person name="Wang B."/>
            <person name="Yu K."/>
            <person name="Liang Q."/>
            <person name="Yang W."/>
            <person name="Lou X."/>
            <person name="Chen J."/>
            <person name="Feng M."/>
            <person name="Jian J."/>
            <person name="Zhang X."/>
            <person name="Luo G."/>
            <person name="Jiang Y."/>
            <person name="Liu J."/>
            <person name="Wang Z."/>
            <person name="Sha Y."/>
            <person name="Zhang B."/>
            <person name="Wu H."/>
            <person name="Tang D."/>
            <person name="Shen Q."/>
            <person name="Xue P."/>
            <person name="Zou S."/>
            <person name="Wang X."/>
            <person name="Liu X."/>
            <person name="Wang F."/>
            <person name="Yang Y."/>
            <person name="An X."/>
            <person name="Dong Z."/>
            <person name="Zhang K."/>
            <person name="Zhang X."/>
            <person name="Luo M.C."/>
            <person name="Dvorak J."/>
            <person name="Tong Y."/>
            <person name="Wang J."/>
            <person name="Yang H."/>
            <person name="Li Z."/>
            <person name="Wang D."/>
            <person name="Zhang A."/>
            <person name="Wang J."/>
        </authorList>
    </citation>
    <scope>NUCLEOTIDE SEQUENCE</scope>
    <source>
        <strain evidence="3">cv. G1812</strain>
    </source>
</reference>
<sequence length="254" mass="27126">MLDTPHEEEGQCNQADEDKEPVRTDDSSWNLELAGEWPPWFRHELLGVPWYSISAIIIHIVVWPNGITIAICPLGLKEPAVMVKLTGLVVHSALLHQRKTPLHLAPWPMWQRESPCQLIAGVGEDFFPLGVLVKLFAPGADTAATLDGVGEAVDADFEVTLTGEDVLPTAVAHDLAVASLDHADGALGARSTHVGVRALLVHDMGTGDAVEAAGEERAGDVLLVGLGAVLLHGLVVRRHGDVDMVVLEVDAADL</sequence>
<proteinExistence type="predicted"/>
<evidence type="ECO:0000256" key="1">
    <source>
        <dbReference type="SAM" id="MobiDB-lite"/>
    </source>
</evidence>
<reference evidence="2" key="3">
    <citation type="submission" date="2022-06" db="UniProtKB">
        <authorList>
            <consortium name="EnsemblPlants"/>
        </authorList>
    </citation>
    <scope>IDENTIFICATION</scope>
</reference>
<dbReference type="EnsemblPlants" id="TuG1812G0100002364.01.T01">
    <property type="protein sequence ID" value="TuG1812G0100002364.01.T01"/>
    <property type="gene ID" value="TuG1812G0100002364.01"/>
</dbReference>
<dbReference type="AlphaFoldDB" id="A0A8R7P7A9"/>
<dbReference type="Gramene" id="TuG1812G0100002364.01.T01">
    <property type="protein sequence ID" value="TuG1812G0100002364.01.T01"/>
    <property type="gene ID" value="TuG1812G0100002364.01"/>
</dbReference>
<organism evidence="2 3">
    <name type="scientific">Triticum urartu</name>
    <name type="common">Red wild einkorn</name>
    <name type="synonym">Crithodium urartu</name>
    <dbReference type="NCBI Taxonomy" id="4572"/>
    <lineage>
        <taxon>Eukaryota</taxon>
        <taxon>Viridiplantae</taxon>
        <taxon>Streptophyta</taxon>
        <taxon>Embryophyta</taxon>
        <taxon>Tracheophyta</taxon>
        <taxon>Spermatophyta</taxon>
        <taxon>Magnoliopsida</taxon>
        <taxon>Liliopsida</taxon>
        <taxon>Poales</taxon>
        <taxon>Poaceae</taxon>
        <taxon>BOP clade</taxon>
        <taxon>Pooideae</taxon>
        <taxon>Triticodae</taxon>
        <taxon>Triticeae</taxon>
        <taxon>Triticinae</taxon>
        <taxon>Triticum</taxon>
    </lineage>
</organism>
<name>A0A8R7P7A9_TRIUA</name>
<feature type="region of interest" description="Disordered" evidence="1">
    <location>
        <begin position="1"/>
        <end position="25"/>
    </location>
</feature>
<reference evidence="2" key="2">
    <citation type="submission" date="2018-03" db="EMBL/GenBank/DDBJ databases">
        <title>The Triticum urartu genome reveals the dynamic nature of wheat genome evolution.</title>
        <authorList>
            <person name="Ling H."/>
            <person name="Ma B."/>
            <person name="Shi X."/>
            <person name="Liu H."/>
            <person name="Dong L."/>
            <person name="Sun H."/>
            <person name="Cao Y."/>
            <person name="Gao Q."/>
            <person name="Zheng S."/>
            <person name="Li Y."/>
            <person name="Yu Y."/>
            <person name="Du H."/>
            <person name="Qi M."/>
            <person name="Li Y."/>
            <person name="Yu H."/>
            <person name="Cui Y."/>
            <person name="Wang N."/>
            <person name="Chen C."/>
            <person name="Wu H."/>
            <person name="Zhao Y."/>
            <person name="Zhang J."/>
            <person name="Li Y."/>
            <person name="Zhou W."/>
            <person name="Zhang B."/>
            <person name="Hu W."/>
            <person name="Eijk M."/>
            <person name="Tang J."/>
            <person name="Witsenboer H."/>
            <person name="Zhao S."/>
            <person name="Li Z."/>
            <person name="Zhang A."/>
            <person name="Wang D."/>
            <person name="Liang C."/>
        </authorList>
    </citation>
    <scope>NUCLEOTIDE SEQUENCE [LARGE SCALE GENOMIC DNA]</scope>
    <source>
        <strain evidence="2">cv. G1812</strain>
    </source>
</reference>
<accession>A0A8R7P7A9</accession>
<dbReference type="Proteomes" id="UP000015106">
    <property type="component" value="Chromosome 1"/>
</dbReference>
<keyword evidence="3" id="KW-1185">Reference proteome</keyword>